<comment type="domain">
    <text evidence="4">The jas domain is required for interaction with COI1.</text>
</comment>
<comment type="caution">
    <text evidence="6">The sequence shown here is derived from an EMBL/GenBank/DDBJ whole genome shotgun (WGS) entry which is preliminary data.</text>
</comment>
<proteinExistence type="inferred from homology"/>
<keyword evidence="4" id="KW-0539">Nucleus</keyword>
<evidence type="ECO:0000256" key="3">
    <source>
        <dbReference type="ARBA" id="ARBA00022843"/>
    </source>
</evidence>
<evidence type="ECO:0000256" key="4">
    <source>
        <dbReference type="RuleBase" id="RU369065"/>
    </source>
</evidence>
<comment type="subcellular location">
    <subcellularLocation>
        <location evidence="4">Nucleus</location>
    </subcellularLocation>
</comment>
<dbReference type="PROSITE" id="PS51320">
    <property type="entry name" value="TIFY"/>
    <property type="match status" value="1"/>
</dbReference>
<dbReference type="STRING" id="4540.A0A3L6Q1B0"/>
<sequence length="200" mass="21350">MASRAPVELDFLGLRPAAAEEAAADHRRGSTGTVSSIRGMKTSAIASIGARQLRRVIAGGETPAPAPMTLFYNGAVATFDGVSQDKASHQSTNSLSFQYSSYSHRLKSKKVYLRFSQAEAIMKMAMEVTTSNGGRVVRGDAFAGNFAKDMPLTRTKSLQQFLQKRKERLSATGPYQVGPGGTGRVAAAATKSFRVKEEAA</sequence>
<reference evidence="7" key="1">
    <citation type="journal article" date="2019" name="Nat. Commun.">
        <title>The genome of broomcorn millet.</title>
        <authorList>
            <person name="Zou C."/>
            <person name="Miki D."/>
            <person name="Li D."/>
            <person name="Tang Q."/>
            <person name="Xiao L."/>
            <person name="Rajput S."/>
            <person name="Deng P."/>
            <person name="Jia W."/>
            <person name="Huang R."/>
            <person name="Zhang M."/>
            <person name="Sun Y."/>
            <person name="Hu J."/>
            <person name="Fu X."/>
            <person name="Schnable P.S."/>
            <person name="Li F."/>
            <person name="Zhang H."/>
            <person name="Feng B."/>
            <person name="Zhu X."/>
            <person name="Liu R."/>
            <person name="Schnable J.C."/>
            <person name="Zhu J.-K."/>
            <person name="Zhang H."/>
        </authorList>
    </citation>
    <scope>NUCLEOTIDE SEQUENCE [LARGE SCALE GENOMIC DNA]</scope>
</reference>
<keyword evidence="2 4" id="KW-1184">Jasmonic acid signaling pathway</keyword>
<dbReference type="GO" id="GO:0031347">
    <property type="term" value="P:regulation of defense response"/>
    <property type="evidence" value="ECO:0007669"/>
    <property type="project" value="UniProtKB-UniRule"/>
</dbReference>
<evidence type="ECO:0000256" key="1">
    <source>
        <dbReference type="ARBA" id="ARBA00008614"/>
    </source>
</evidence>
<dbReference type="OrthoDB" id="1914366at2759"/>
<dbReference type="InterPro" id="IPR018467">
    <property type="entry name" value="CCT_CS"/>
</dbReference>
<dbReference type="PANTHER" id="PTHR33077:SF5">
    <property type="entry name" value="PROTEIN TIFY 9"/>
    <property type="match status" value="1"/>
</dbReference>
<comment type="similarity">
    <text evidence="1 4">Belongs to the TIFY/JAZ family.</text>
</comment>
<evidence type="ECO:0000313" key="6">
    <source>
        <dbReference type="EMBL" id="RLM66130.1"/>
    </source>
</evidence>
<dbReference type="AlphaFoldDB" id="A0A3L6Q1B0"/>
<keyword evidence="3" id="KW-0832">Ubl conjugation</keyword>
<gene>
    <name evidence="6" type="ORF">C2845_PM16G06150</name>
</gene>
<evidence type="ECO:0000259" key="5">
    <source>
        <dbReference type="PROSITE" id="PS51320"/>
    </source>
</evidence>
<dbReference type="GO" id="GO:2000022">
    <property type="term" value="P:regulation of jasmonic acid mediated signaling pathway"/>
    <property type="evidence" value="ECO:0007669"/>
    <property type="project" value="UniProtKB-UniRule"/>
</dbReference>
<dbReference type="GO" id="GO:0009611">
    <property type="term" value="P:response to wounding"/>
    <property type="evidence" value="ECO:0007669"/>
    <property type="project" value="UniProtKB-UniRule"/>
</dbReference>
<protein>
    <recommendedName>
        <fullName evidence="4">Protein TIFY</fullName>
    </recommendedName>
    <alternativeName>
        <fullName evidence="4">Jasmonate ZIM domain-containing protein</fullName>
    </alternativeName>
</protein>
<evidence type="ECO:0000256" key="2">
    <source>
        <dbReference type="ARBA" id="ARBA00022819"/>
    </source>
</evidence>
<dbReference type="InterPro" id="IPR010399">
    <property type="entry name" value="Tify_dom"/>
</dbReference>
<organism evidence="6 7">
    <name type="scientific">Panicum miliaceum</name>
    <name type="common">Proso millet</name>
    <name type="synonym">Broomcorn millet</name>
    <dbReference type="NCBI Taxonomy" id="4540"/>
    <lineage>
        <taxon>Eukaryota</taxon>
        <taxon>Viridiplantae</taxon>
        <taxon>Streptophyta</taxon>
        <taxon>Embryophyta</taxon>
        <taxon>Tracheophyta</taxon>
        <taxon>Spermatophyta</taxon>
        <taxon>Magnoliopsida</taxon>
        <taxon>Liliopsida</taxon>
        <taxon>Poales</taxon>
        <taxon>Poaceae</taxon>
        <taxon>PACMAD clade</taxon>
        <taxon>Panicoideae</taxon>
        <taxon>Panicodae</taxon>
        <taxon>Paniceae</taxon>
        <taxon>Panicinae</taxon>
        <taxon>Panicum</taxon>
        <taxon>Panicum sect. Panicum</taxon>
    </lineage>
</organism>
<evidence type="ECO:0000313" key="7">
    <source>
        <dbReference type="Proteomes" id="UP000275267"/>
    </source>
</evidence>
<accession>A0A3L6Q1B0</accession>
<dbReference type="EMBL" id="PQIB02000015">
    <property type="protein sequence ID" value="RLM66130.1"/>
    <property type="molecule type" value="Genomic_DNA"/>
</dbReference>
<keyword evidence="7" id="KW-1185">Reference proteome</keyword>
<dbReference type="Proteomes" id="UP000275267">
    <property type="component" value="Unassembled WGS sequence"/>
</dbReference>
<comment type="function">
    <text evidence="4">Repressor of jasmonate responses.</text>
</comment>
<feature type="domain" description="Tify" evidence="5">
    <location>
        <begin position="61"/>
        <end position="96"/>
    </location>
</feature>
<dbReference type="InterPro" id="IPR040390">
    <property type="entry name" value="TIFY/JAZ"/>
</dbReference>
<name>A0A3L6Q1B0_PANMI</name>
<dbReference type="PANTHER" id="PTHR33077">
    <property type="entry name" value="PROTEIN TIFY 4A-RELATED-RELATED"/>
    <property type="match status" value="1"/>
</dbReference>
<dbReference type="GO" id="GO:0005634">
    <property type="term" value="C:nucleus"/>
    <property type="evidence" value="ECO:0007669"/>
    <property type="project" value="UniProtKB-SubCell"/>
</dbReference>
<dbReference type="Pfam" id="PF06200">
    <property type="entry name" value="tify"/>
    <property type="match status" value="1"/>
</dbReference>
<dbReference type="Pfam" id="PF09425">
    <property type="entry name" value="Jas_motif"/>
    <property type="match status" value="1"/>
</dbReference>